<proteinExistence type="predicted"/>
<reference evidence="2 3" key="1">
    <citation type="submission" date="2024-08" db="EMBL/GenBank/DDBJ databases">
        <title>Gnathostoma spinigerum genome.</title>
        <authorList>
            <person name="Gonzalez-Bertolin B."/>
            <person name="Monzon S."/>
            <person name="Zaballos A."/>
            <person name="Jimenez P."/>
            <person name="Dekumyoy P."/>
            <person name="Varona S."/>
            <person name="Cuesta I."/>
            <person name="Sumanam S."/>
            <person name="Adisakwattana P."/>
            <person name="Gasser R.B."/>
            <person name="Hernandez-Gonzalez A."/>
            <person name="Young N.D."/>
            <person name="Perteguer M.J."/>
        </authorList>
    </citation>
    <scope>NUCLEOTIDE SEQUENCE [LARGE SCALE GENOMIC DNA]</scope>
    <source>
        <strain evidence="2">AL3</strain>
        <tissue evidence="2">Liver</tissue>
    </source>
</reference>
<comment type="caution">
    <text evidence="2">The sequence shown here is derived from an EMBL/GenBank/DDBJ whole genome shotgun (WGS) entry which is preliminary data.</text>
</comment>
<organism evidence="2 3">
    <name type="scientific">Gnathostoma spinigerum</name>
    <dbReference type="NCBI Taxonomy" id="75299"/>
    <lineage>
        <taxon>Eukaryota</taxon>
        <taxon>Metazoa</taxon>
        <taxon>Ecdysozoa</taxon>
        <taxon>Nematoda</taxon>
        <taxon>Chromadorea</taxon>
        <taxon>Rhabditida</taxon>
        <taxon>Spirurina</taxon>
        <taxon>Gnathostomatomorpha</taxon>
        <taxon>Gnathostomatoidea</taxon>
        <taxon>Gnathostomatidae</taxon>
        <taxon>Gnathostoma</taxon>
    </lineage>
</organism>
<dbReference type="AlphaFoldDB" id="A0ABD6ESD3"/>
<dbReference type="Proteomes" id="UP001608902">
    <property type="component" value="Unassembled WGS sequence"/>
</dbReference>
<evidence type="ECO:0000313" key="2">
    <source>
        <dbReference type="EMBL" id="MFH4982874.1"/>
    </source>
</evidence>
<evidence type="ECO:0000256" key="1">
    <source>
        <dbReference type="SAM" id="MobiDB-lite"/>
    </source>
</evidence>
<gene>
    <name evidence="2" type="ORF">AB6A40_009583</name>
</gene>
<evidence type="ECO:0000313" key="3">
    <source>
        <dbReference type="Proteomes" id="UP001608902"/>
    </source>
</evidence>
<sequence length="124" mass="13929">MTCNDKPLGGSLLAGDFTYMVPLTKDTLRTMTDEVDEALSEGEDEITRKGANGTQKGEDRTEQEENKRERKRKSDEKSEHSDVQEGKHSKLVEVIDLCESDSDIHISDSDDDVMAADIEKQFFS</sequence>
<protein>
    <submittedName>
        <fullName evidence="2">Uncharacterized protein</fullName>
    </submittedName>
</protein>
<feature type="compositionally biased region" description="Basic and acidic residues" evidence="1">
    <location>
        <begin position="56"/>
        <end position="91"/>
    </location>
</feature>
<name>A0ABD6ESD3_9BILA</name>
<keyword evidence="3" id="KW-1185">Reference proteome</keyword>
<feature type="region of interest" description="Disordered" evidence="1">
    <location>
        <begin position="32"/>
        <end position="91"/>
    </location>
</feature>
<accession>A0ABD6ESD3</accession>
<dbReference type="EMBL" id="JBGFUD010010343">
    <property type="protein sequence ID" value="MFH4982874.1"/>
    <property type="molecule type" value="Genomic_DNA"/>
</dbReference>
<feature type="compositionally biased region" description="Acidic residues" evidence="1">
    <location>
        <begin position="33"/>
        <end position="44"/>
    </location>
</feature>